<dbReference type="PANTHER" id="PTHR30195:SF16">
    <property type="entry name" value="TYPE I RESTRICTION ENZYME ENDONUCLEASE SUBUNIT"/>
    <property type="match status" value="1"/>
</dbReference>
<keyword evidence="10 11" id="KW-0238">DNA-binding</keyword>
<dbReference type="EC" id="3.1.21.3" evidence="11"/>
<dbReference type="Pfam" id="PF22679">
    <property type="entry name" value="T1R_D3-like"/>
    <property type="match status" value="1"/>
</dbReference>
<dbReference type="InterPro" id="IPR055180">
    <property type="entry name" value="HsdR_RecA-like_helicase_dom_2"/>
</dbReference>
<dbReference type="AlphaFoldDB" id="U5DIV7"/>
<keyword evidence="15" id="KW-1185">Reference proteome</keyword>
<organism evidence="14 15">
    <name type="scientific">Rubidibacter lacunae KORDI 51-2</name>
    <dbReference type="NCBI Taxonomy" id="582515"/>
    <lineage>
        <taxon>Bacteria</taxon>
        <taxon>Bacillati</taxon>
        <taxon>Cyanobacteriota</taxon>
        <taxon>Cyanophyceae</taxon>
        <taxon>Oscillatoriophycideae</taxon>
        <taxon>Chroococcales</taxon>
        <taxon>Aphanothecaceae</taxon>
        <taxon>Rubidibacter</taxon>
    </lineage>
</organism>
<evidence type="ECO:0000256" key="5">
    <source>
        <dbReference type="ARBA" id="ARBA00022741"/>
    </source>
</evidence>
<dbReference type="InterPro" id="IPR004473">
    <property type="entry name" value="Restrct_endonuc_typeI_HsdR"/>
</dbReference>
<dbReference type="SMART" id="SM00487">
    <property type="entry name" value="DEXDc"/>
    <property type="match status" value="1"/>
</dbReference>
<dbReference type="InterPro" id="IPR040980">
    <property type="entry name" value="SWI2_SNF2"/>
</dbReference>
<dbReference type="InterPro" id="IPR022625">
    <property type="entry name" value="TypeI_RM_Rsu_C"/>
</dbReference>
<sequence>MSFVRARLTRALGFRPFSSVSVSVEELFQGLACWEAIGFFFSKQVTANLTRRRSRQSELNPLGLLPLLRLTFWTLGRYTKSELSTDGLDAPTEKSRCRSARKVSVGWGCSIPHPVQRSSSQLTTMPTDSNSNDPPSQTPPSVLREGGIEYGFIGTLQKLKYEYRLDITDRASLERNFRKKFESLNRCRLTDSEFARLLDEIVSPDVFSAAKTLREINAFTRDDGTPLNYTLVNLKDWCKNTFEVVNQLRINTDNSHHRYDVLILINGVPAVQIELKTLGISPRRAMEQIVEYKNDAGNGYTKTLLCFLQLFIVSNRDRTYYFANNNTRHFAFNAEERFLPIYEFADEANQKITHLNDFAARFLQKCALGKTVSRYMVLIQSEQKLMIMRPYQVYAVQRIVQCIEDDGGNGYIWHTTGSGKTLTSFKASTLLKLNDHIHKCLFVVDRKDLDRQTREEFNKFQAGCVEENTNTAALVRRLLSEDYADKVIVTTIQKLGLALDENSKRNKHRRKRGQATYKDQLEALKDKRIVLIFDECHRSQFGENHKAIKEFFPKAQLFGFTGTPIFEANATLKQIEGTQASMRTTEDLFQKPLHAYTITHAIEDGNVLRFHVDYFKPKEEKGKKPPKPGEAIAKRAVIEAILAKHDAATAGRRFNAILATASINDAIEYYGLFKTMQAEKQAADPEFRPLNIACVFSPPAEGDKDVRQIQEDLPQEKADNEEDPEGKKAALKAILSDYNRRYGGNHKLSEFDLYYQDVQKRIKDQQWPNADFPPAQKIDITIVVDMLLTGFDSKYLNTLYVDKNLKYHGLIQAFSRTNRVLNGTKPYGNILDFRQQQEAVDAAIALFSGEKTSEQAREIWLVDKAPVVIQQLEAAVQRLDSFMQSQGLTTAPEAVPNLKGDEARAAFCTQYKEVQRLKTQLDQYTDLTEENKAAIAKVLPEERHRGFKGAYLETAQRLKAQQGKGKGAAQPVPDDVDQLDFEFVLFASAVIDYDYIMGLIAKFSAPGSGKAKMSREALIGLISADAKFVNEREDIAAYIGTLKAGEGLSETAIREGYARFKAEKDGQELAAIAGKHGIPTAALQAFVDSILERMIFDGEQLGDLMAPLDLGWKARTQAELALMDDLVPLLTKRAQGREISGLSAYEE</sequence>
<dbReference type="Pfam" id="PF12008">
    <property type="entry name" value="EcoR124_C"/>
    <property type="match status" value="1"/>
</dbReference>
<evidence type="ECO:0000256" key="11">
    <source>
        <dbReference type="RuleBase" id="RU364115"/>
    </source>
</evidence>
<evidence type="ECO:0000259" key="13">
    <source>
        <dbReference type="PROSITE" id="PS51192"/>
    </source>
</evidence>
<dbReference type="STRING" id="582515.KR51_00018160"/>
<name>U5DIV7_9CHRO</name>
<dbReference type="PROSITE" id="PS51192">
    <property type="entry name" value="HELICASE_ATP_BIND_1"/>
    <property type="match status" value="1"/>
</dbReference>
<keyword evidence="4" id="KW-0540">Nuclease</keyword>
<dbReference type="NCBIfam" id="TIGR00348">
    <property type="entry name" value="hsdR"/>
    <property type="match status" value="1"/>
</dbReference>
<comment type="subunit">
    <text evidence="3 11">The type I restriction/modification system is composed of three polypeptides R, M and S.</text>
</comment>
<dbReference type="InterPro" id="IPR051268">
    <property type="entry name" value="Type-I_R_enzyme_R_subunit"/>
</dbReference>
<keyword evidence="8 11" id="KW-0378">Hydrolase</keyword>
<proteinExistence type="inferred from homology"/>
<evidence type="ECO:0000256" key="4">
    <source>
        <dbReference type="ARBA" id="ARBA00022722"/>
    </source>
</evidence>
<dbReference type="InterPro" id="IPR007409">
    <property type="entry name" value="Restrct_endonuc_type1_HsdR_N"/>
</dbReference>
<feature type="domain" description="Helicase ATP-binding" evidence="13">
    <location>
        <begin position="401"/>
        <end position="582"/>
    </location>
</feature>
<dbReference type="CDD" id="cd18800">
    <property type="entry name" value="SF2_C_EcoR124I-like"/>
    <property type="match status" value="1"/>
</dbReference>
<protein>
    <recommendedName>
        <fullName evidence="11">Type I restriction enzyme endonuclease subunit</fullName>
        <shortName evidence="11">R protein</shortName>
        <ecNumber evidence="11">3.1.21.3</ecNumber>
    </recommendedName>
</protein>
<dbReference type="EMBL" id="ASSJ01000047">
    <property type="protein sequence ID" value="ERN41596.1"/>
    <property type="molecule type" value="Genomic_DNA"/>
</dbReference>
<evidence type="ECO:0000256" key="6">
    <source>
        <dbReference type="ARBA" id="ARBA00022747"/>
    </source>
</evidence>
<dbReference type="Proteomes" id="UP000016960">
    <property type="component" value="Unassembled WGS sequence"/>
</dbReference>
<dbReference type="GO" id="GO:0009307">
    <property type="term" value="P:DNA restriction-modification system"/>
    <property type="evidence" value="ECO:0007669"/>
    <property type="project" value="UniProtKB-KW"/>
</dbReference>
<evidence type="ECO:0000256" key="1">
    <source>
        <dbReference type="ARBA" id="ARBA00000851"/>
    </source>
</evidence>
<keyword evidence="9 11" id="KW-0067">ATP-binding</keyword>
<dbReference type="Pfam" id="PF04313">
    <property type="entry name" value="HSDR_N"/>
    <property type="match status" value="1"/>
</dbReference>
<keyword evidence="7" id="KW-0255">Endonuclease</keyword>
<dbReference type="SUPFAM" id="SSF52540">
    <property type="entry name" value="P-loop containing nucleoside triphosphate hydrolases"/>
    <property type="match status" value="1"/>
</dbReference>
<keyword evidence="5 11" id="KW-0547">Nucleotide-binding</keyword>
<evidence type="ECO:0000313" key="15">
    <source>
        <dbReference type="Proteomes" id="UP000016960"/>
    </source>
</evidence>
<evidence type="ECO:0000256" key="10">
    <source>
        <dbReference type="ARBA" id="ARBA00023125"/>
    </source>
</evidence>
<dbReference type="GO" id="GO:0005524">
    <property type="term" value="F:ATP binding"/>
    <property type="evidence" value="ECO:0007669"/>
    <property type="project" value="UniProtKB-KW"/>
</dbReference>
<dbReference type="GO" id="GO:0009035">
    <property type="term" value="F:type I site-specific deoxyribonuclease activity"/>
    <property type="evidence" value="ECO:0007669"/>
    <property type="project" value="UniProtKB-EC"/>
</dbReference>
<dbReference type="eggNOG" id="COG0610">
    <property type="taxonomic scope" value="Bacteria"/>
</dbReference>
<comment type="similarity">
    <text evidence="2 11">Belongs to the HsdR family.</text>
</comment>
<dbReference type="InterPro" id="IPR027417">
    <property type="entry name" value="P-loop_NTPase"/>
</dbReference>
<dbReference type="Gene3D" id="3.90.1570.50">
    <property type="match status" value="1"/>
</dbReference>
<accession>U5DIV7</accession>
<dbReference type="InterPro" id="IPR014001">
    <property type="entry name" value="Helicase_ATP-bd"/>
</dbReference>
<evidence type="ECO:0000256" key="8">
    <source>
        <dbReference type="ARBA" id="ARBA00022801"/>
    </source>
</evidence>
<keyword evidence="6 11" id="KW-0680">Restriction system</keyword>
<comment type="function">
    <text evidence="11">Subunit R is required for both nuclease and ATPase activities, but not for modification.</text>
</comment>
<evidence type="ECO:0000256" key="3">
    <source>
        <dbReference type="ARBA" id="ARBA00011296"/>
    </source>
</evidence>
<evidence type="ECO:0000256" key="7">
    <source>
        <dbReference type="ARBA" id="ARBA00022759"/>
    </source>
</evidence>
<evidence type="ECO:0000256" key="9">
    <source>
        <dbReference type="ARBA" id="ARBA00022840"/>
    </source>
</evidence>
<feature type="region of interest" description="Disordered" evidence="12">
    <location>
        <begin position="111"/>
        <end position="144"/>
    </location>
</feature>
<dbReference type="REBASE" id="79045">
    <property type="entry name" value="Rla512ORF18190P"/>
</dbReference>
<comment type="caution">
    <text evidence="14">The sequence shown here is derived from an EMBL/GenBank/DDBJ whole genome shotgun (WGS) entry which is preliminary data.</text>
</comment>
<comment type="catalytic activity">
    <reaction evidence="1 11">
        <text>Endonucleolytic cleavage of DNA to give random double-stranded fragments with terminal 5'-phosphates, ATP is simultaneously hydrolyzed.</text>
        <dbReference type="EC" id="3.1.21.3"/>
    </reaction>
</comment>
<dbReference type="PATRIC" id="fig|582515.4.peg.2055"/>
<dbReference type="InParanoid" id="U5DIV7"/>
<dbReference type="Gene3D" id="3.40.50.300">
    <property type="entry name" value="P-loop containing nucleotide triphosphate hydrolases"/>
    <property type="match status" value="2"/>
</dbReference>
<reference evidence="14 15" key="1">
    <citation type="submission" date="2013-05" db="EMBL/GenBank/DDBJ databases">
        <title>Draft genome sequence of Rubidibacter lacunae KORDI 51-2.</title>
        <authorList>
            <person name="Choi D.H."/>
            <person name="Noh J.H."/>
            <person name="Kwon K.-K."/>
            <person name="Lee J.-H."/>
            <person name="Ryu J.-Y."/>
        </authorList>
    </citation>
    <scope>NUCLEOTIDE SEQUENCE [LARGE SCALE GENOMIC DNA]</scope>
    <source>
        <strain evidence="14 15">KORDI 51-2</strain>
    </source>
</reference>
<evidence type="ECO:0000256" key="2">
    <source>
        <dbReference type="ARBA" id="ARBA00008598"/>
    </source>
</evidence>
<dbReference type="CDD" id="cd22332">
    <property type="entry name" value="HsdR_N"/>
    <property type="match status" value="1"/>
</dbReference>
<dbReference type="PANTHER" id="PTHR30195">
    <property type="entry name" value="TYPE I SITE-SPECIFIC DEOXYRIBONUCLEASE PROTEIN SUBUNIT M AND R"/>
    <property type="match status" value="1"/>
</dbReference>
<gene>
    <name evidence="14" type="ORF">KR51_00018160</name>
</gene>
<dbReference type="Pfam" id="PF18766">
    <property type="entry name" value="SWI2_SNF2"/>
    <property type="match status" value="1"/>
</dbReference>
<evidence type="ECO:0000313" key="14">
    <source>
        <dbReference type="EMBL" id="ERN41596.1"/>
    </source>
</evidence>
<dbReference type="GO" id="GO:0003677">
    <property type="term" value="F:DNA binding"/>
    <property type="evidence" value="ECO:0007669"/>
    <property type="project" value="UniProtKB-KW"/>
</dbReference>
<feature type="compositionally biased region" description="Polar residues" evidence="12">
    <location>
        <begin position="116"/>
        <end position="135"/>
    </location>
</feature>
<evidence type="ECO:0000256" key="12">
    <source>
        <dbReference type="SAM" id="MobiDB-lite"/>
    </source>
</evidence>